<evidence type="ECO:0000256" key="1">
    <source>
        <dbReference type="SAM" id="Phobius"/>
    </source>
</evidence>
<comment type="caution">
    <text evidence="3">The sequence shown here is derived from an EMBL/GenBank/DDBJ whole genome shotgun (WGS) entry which is preliminary data.</text>
</comment>
<dbReference type="Gene3D" id="3.40.50.300">
    <property type="entry name" value="P-loop containing nucleotide triphosphate hydrolases"/>
    <property type="match status" value="1"/>
</dbReference>
<evidence type="ECO:0000313" key="4">
    <source>
        <dbReference type="Proteomes" id="UP000738126"/>
    </source>
</evidence>
<keyword evidence="1" id="KW-0472">Membrane</keyword>
<reference evidence="3 4" key="1">
    <citation type="journal article" date="2020" name="Microorganisms">
        <title>Osmotic Adaptation and Compatible Solute Biosynthesis of Phototrophic Bacteria as Revealed from Genome Analyses.</title>
        <authorList>
            <person name="Imhoff J.F."/>
            <person name="Rahn T."/>
            <person name="Kunzel S."/>
            <person name="Keller A."/>
            <person name="Neulinger S.C."/>
        </authorList>
    </citation>
    <scope>NUCLEOTIDE SEQUENCE [LARGE SCALE GENOMIC DNA]</scope>
    <source>
        <strain evidence="3 4">DSM 15116</strain>
    </source>
</reference>
<keyword evidence="1" id="KW-0812">Transmembrane</keyword>
<organism evidence="3 4">
    <name type="scientific">Halorhodospira neutriphila</name>
    <dbReference type="NCBI Taxonomy" id="168379"/>
    <lineage>
        <taxon>Bacteria</taxon>
        <taxon>Pseudomonadati</taxon>
        <taxon>Pseudomonadota</taxon>
        <taxon>Gammaproteobacteria</taxon>
        <taxon>Chromatiales</taxon>
        <taxon>Ectothiorhodospiraceae</taxon>
        <taxon>Halorhodospira</taxon>
    </lineage>
</organism>
<feature type="transmembrane region" description="Helical" evidence="1">
    <location>
        <begin position="326"/>
        <end position="344"/>
    </location>
</feature>
<keyword evidence="4" id="KW-1185">Reference proteome</keyword>
<evidence type="ECO:0000259" key="2">
    <source>
        <dbReference type="Pfam" id="PF13191"/>
    </source>
</evidence>
<gene>
    <name evidence="3" type="ORF">CKO13_06765</name>
</gene>
<accession>A0ABS1E4Q2</accession>
<dbReference type="EMBL" id="NRSH01000062">
    <property type="protein sequence ID" value="MBK1726726.1"/>
    <property type="molecule type" value="Genomic_DNA"/>
</dbReference>
<sequence length="352" mass="38477">MGRGRAAAVRRARLPAPGDGALGADRGGGPALRGRAVDEVTGLVGRDRELSAARETLGKGANLLVTGAAGIGKSALLRALYRELGEQRPCLWVHEGSAKEQAYELALQAHQQVGLVVPERLIPHRFLGRARREGVHWHWIQRSVRRMPARECVALVADSLARAEPPALVFFESLELPPAQADQLAAVLEAAQVAAAMDRTNRRERIRRLLWRFPERERLELRPLPGEAARAIAERWLAHYPVRFEPPRVRAAFLRAVVQDSGGVPAAIEGMLEQAASEPAVTRAKVRAFAHEAGVRYLDMTPVVVLGVAAIMAARYIARGVGSRELYVLAGVGMGLAVVVRFFVMPLMSRRR</sequence>
<protein>
    <recommendedName>
        <fullName evidence="2">Orc1-like AAA ATPase domain-containing protein</fullName>
    </recommendedName>
</protein>
<feature type="domain" description="Orc1-like AAA ATPase" evidence="2">
    <location>
        <begin position="43"/>
        <end position="190"/>
    </location>
</feature>
<feature type="transmembrane region" description="Helical" evidence="1">
    <location>
        <begin position="297"/>
        <end position="314"/>
    </location>
</feature>
<dbReference type="Pfam" id="PF13191">
    <property type="entry name" value="AAA_16"/>
    <property type="match status" value="1"/>
</dbReference>
<dbReference type="InterPro" id="IPR041664">
    <property type="entry name" value="AAA_16"/>
</dbReference>
<keyword evidence="1" id="KW-1133">Transmembrane helix</keyword>
<dbReference type="InterPro" id="IPR027417">
    <property type="entry name" value="P-loop_NTPase"/>
</dbReference>
<evidence type="ECO:0000313" key="3">
    <source>
        <dbReference type="EMBL" id="MBK1726726.1"/>
    </source>
</evidence>
<name>A0ABS1E4Q2_9GAMM</name>
<dbReference type="SUPFAM" id="SSF52540">
    <property type="entry name" value="P-loop containing nucleoside triphosphate hydrolases"/>
    <property type="match status" value="1"/>
</dbReference>
<dbReference type="Proteomes" id="UP000738126">
    <property type="component" value="Unassembled WGS sequence"/>
</dbReference>
<proteinExistence type="predicted"/>